<protein>
    <submittedName>
        <fullName evidence="6">Ankyrin repeat domain-containing protein 50</fullName>
    </submittedName>
</protein>
<feature type="compositionally biased region" description="Basic residues" evidence="4">
    <location>
        <begin position="148"/>
        <end position="160"/>
    </location>
</feature>
<evidence type="ECO:0000313" key="6">
    <source>
        <dbReference type="EMBL" id="OLP82018.1"/>
    </source>
</evidence>
<evidence type="ECO:0000256" key="2">
    <source>
        <dbReference type="ARBA" id="ARBA00023043"/>
    </source>
</evidence>
<dbReference type="InterPro" id="IPR002110">
    <property type="entry name" value="Ankyrin_rpt"/>
</dbReference>
<feature type="region of interest" description="Disordered" evidence="4">
    <location>
        <begin position="220"/>
        <end position="239"/>
    </location>
</feature>
<sequence length="959" mass="103317">MVAGKWFLTVVALAHASSLPMDEKAERECSPDDLGCMAREEACSLAKQMAWDWPLQYANMKQTYRELKDVCAGRPLNFTDTPEEPLDLLAQILTCCQICQYLPPILSAAIQPLASPMSSNTKSIGPEPSDASSIGKGFNPEGGFLQSRPRHHSAASKGKRQCQDPSQGTTQRHRAEATGGATGGFPKWCDPDRCMATLSIRPSEWSAEVIVKSVSDYDSITPKAKEVGPGPTGHSRKRDWHALPGAQFVSHARGPGSEEGPSQEDLGADQNHDCLDESVDNAGRAFAGDMAAVPTSDTLARDLAQLPVAGIMKTSTTDGSVSSKVSASEDVEPLPCEPWSGRYREAPEAFASLLEVPSAKEAREPTLKHKVIVLPPSRRNALRSPSPENNSPLVRLTRLRSPEISPRLLRPMPLFAQTAPTRRSVGTRNHGTLSELGILHPRTGSPVRYEAPGVAYPRTSSRLGSDTRSDRLGGRTPVTPTVPALCPSRIPSSWMNNKPSVTPLSGPGPGTGRPSRHSVGSCAGRPRSATPPFGRSCSQDRQRRGSENRQPLNSNRSASKGLKKSRGARAQSPEETAEPMTVLRRVEFTTDEAGRTDLMHAARDGDLVRASTLLCAGLPVDATDSCKCTALMYATTYGHVALARLLIEQGANVNALSHDRWTPLIAAVYNGHLPVAKYLLSKGANIECADDRGWTALMHVAFNGKIDILQCLLEHHADTERKDNEGRTALVYAAFSGHLQSVRLLLAATKRSDGADGPCSLALMFAADKGHMEVARTILDATFVSVRARASALELANLHGHHEVALHSVEFQNWNCIWNADMQRSARAWLADDQRMVKGKSSSMTDGLRETHLTSESPPADGSALSSNMLQNVKGHQVSQIQNISCLCAHSSRVCYFAEAAMPPVPNDSEDTLLQAYTALKNAVALDSSLQQKGMAMGDTRQASSALAMTAHAPSNQVE</sequence>
<evidence type="ECO:0000256" key="1">
    <source>
        <dbReference type="ARBA" id="ARBA00022737"/>
    </source>
</evidence>
<dbReference type="InterPro" id="IPR036770">
    <property type="entry name" value="Ankyrin_rpt-contain_sf"/>
</dbReference>
<dbReference type="Pfam" id="PF12796">
    <property type="entry name" value="Ank_2"/>
    <property type="match status" value="1"/>
</dbReference>
<dbReference type="EMBL" id="LSRX01001231">
    <property type="protein sequence ID" value="OLP82018.1"/>
    <property type="molecule type" value="Genomic_DNA"/>
</dbReference>
<keyword evidence="2 3" id="KW-0040">ANK repeat</keyword>
<evidence type="ECO:0000256" key="5">
    <source>
        <dbReference type="SAM" id="SignalP"/>
    </source>
</evidence>
<feature type="repeat" description="ANK" evidence="3">
    <location>
        <begin position="692"/>
        <end position="724"/>
    </location>
</feature>
<keyword evidence="7" id="KW-1185">Reference proteome</keyword>
<comment type="caution">
    <text evidence="6">The sequence shown here is derived from an EMBL/GenBank/DDBJ whole genome shotgun (WGS) entry which is preliminary data.</text>
</comment>
<evidence type="ECO:0000256" key="4">
    <source>
        <dbReference type="SAM" id="MobiDB-lite"/>
    </source>
</evidence>
<reference evidence="6 7" key="1">
    <citation type="submission" date="2016-02" db="EMBL/GenBank/DDBJ databases">
        <title>Genome analysis of coral dinoflagellate symbionts highlights evolutionary adaptations to a symbiotic lifestyle.</title>
        <authorList>
            <person name="Aranda M."/>
            <person name="Li Y."/>
            <person name="Liew Y.J."/>
            <person name="Baumgarten S."/>
            <person name="Simakov O."/>
            <person name="Wilson M."/>
            <person name="Piel J."/>
            <person name="Ashoor H."/>
            <person name="Bougouffa S."/>
            <person name="Bajic V.B."/>
            <person name="Ryu T."/>
            <person name="Ravasi T."/>
            <person name="Bayer T."/>
            <person name="Micklem G."/>
            <person name="Kim H."/>
            <person name="Bhak J."/>
            <person name="Lajeunesse T.C."/>
            <person name="Voolstra C.R."/>
        </authorList>
    </citation>
    <scope>NUCLEOTIDE SEQUENCE [LARGE SCALE GENOMIC DNA]</scope>
    <source>
        <strain evidence="6 7">CCMP2467</strain>
    </source>
</reference>
<feature type="compositionally biased region" description="Polar residues" evidence="4">
    <location>
        <begin position="548"/>
        <end position="558"/>
    </location>
</feature>
<evidence type="ECO:0000313" key="7">
    <source>
        <dbReference type="Proteomes" id="UP000186817"/>
    </source>
</evidence>
<keyword evidence="5" id="KW-0732">Signal</keyword>
<feature type="region of interest" description="Disordered" evidence="4">
    <location>
        <begin position="315"/>
        <end position="334"/>
    </location>
</feature>
<feature type="repeat" description="ANK" evidence="3">
    <location>
        <begin position="659"/>
        <end position="691"/>
    </location>
</feature>
<feature type="compositionally biased region" description="Polar residues" evidence="4">
    <location>
        <begin position="315"/>
        <end position="326"/>
    </location>
</feature>
<evidence type="ECO:0000256" key="3">
    <source>
        <dbReference type="PROSITE-ProRule" id="PRU00023"/>
    </source>
</evidence>
<feature type="region of interest" description="Disordered" evidence="4">
    <location>
        <begin position="117"/>
        <end position="186"/>
    </location>
</feature>
<dbReference type="OrthoDB" id="194358at2759"/>
<dbReference type="PANTHER" id="PTHR24173:SF74">
    <property type="entry name" value="ANKYRIN REPEAT DOMAIN-CONTAINING PROTEIN 16"/>
    <property type="match status" value="1"/>
</dbReference>
<dbReference type="Gene3D" id="1.25.40.20">
    <property type="entry name" value="Ankyrin repeat-containing domain"/>
    <property type="match status" value="3"/>
</dbReference>
<dbReference type="AlphaFoldDB" id="A0A1Q9CGF0"/>
<feature type="region of interest" description="Disordered" evidence="4">
    <location>
        <begin position="249"/>
        <end position="276"/>
    </location>
</feature>
<feature type="chain" id="PRO_5013158570" evidence="5">
    <location>
        <begin position="17"/>
        <end position="959"/>
    </location>
</feature>
<feature type="repeat" description="ANK" evidence="3">
    <location>
        <begin position="725"/>
        <end position="757"/>
    </location>
</feature>
<dbReference type="SMART" id="SM00248">
    <property type="entry name" value="ANK"/>
    <property type="match status" value="6"/>
</dbReference>
<accession>A0A1Q9CGF0</accession>
<keyword evidence="1" id="KW-0677">Repeat</keyword>
<organism evidence="6 7">
    <name type="scientific">Symbiodinium microadriaticum</name>
    <name type="common">Dinoflagellate</name>
    <name type="synonym">Zooxanthella microadriatica</name>
    <dbReference type="NCBI Taxonomy" id="2951"/>
    <lineage>
        <taxon>Eukaryota</taxon>
        <taxon>Sar</taxon>
        <taxon>Alveolata</taxon>
        <taxon>Dinophyceae</taxon>
        <taxon>Suessiales</taxon>
        <taxon>Symbiodiniaceae</taxon>
        <taxon>Symbiodinium</taxon>
    </lineage>
</organism>
<gene>
    <name evidence="6" type="primary">ANKRD50</name>
    <name evidence="6" type="ORF">AK812_SmicGene37368</name>
</gene>
<feature type="region of interest" description="Disordered" evidence="4">
    <location>
        <begin position="436"/>
        <end position="584"/>
    </location>
</feature>
<dbReference type="PANTHER" id="PTHR24173">
    <property type="entry name" value="ANKYRIN REPEAT CONTAINING"/>
    <property type="match status" value="1"/>
</dbReference>
<dbReference type="Proteomes" id="UP000186817">
    <property type="component" value="Unassembled WGS sequence"/>
</dbReference>
<feature type="region of interest" description="Disordered" evidence="4">
    <location>
        <begin position="840"/>
        <end position="866"/>
    </location>
</feature>
<feature type="repeat" description="ANK" evidence="3">
    <location>
        <begin position="629"/>
        <end position="658"/>
    </location>
</feature>
<dbReference type="Pfam" id="PF13637">
    <property type="entry name" value="Ank_4"/>
    <property type="match status" value="1"/>
</dbReference>
<feature type="compositionally biased region" description="Basic and acidic residues" evidence="4">
    <location>
        <begin position="538"/>
        <end position="547"/>
    </location>
</feature>
<proteinExistence type="predicted"/>
<feature type="signal peptide" evidence="5">
    <location>
        <begin position="1"/>
        <end position="16"/>
    </location>
</feature>
<name>A0A1Q9CGF0_SYMMI</name>
<dbReference type="SUPFAM" id="SSF48403">
    <property type="entry name" value="Ankyrin repeat"/>
    <property type="match status" value="1"/>
</dbReference>
<dbReference type="PROSITE" id="PS50297">
    <property type="entry name" value="ANK_REP_REGION"/>
    <property type="match status" value="2"/>
</dbReference>
<dbReference type="PROSITE" id="PS50088">
    <property type="entry name" value="ANK_REPEAT"/>
    <property type="match status" value="4"/>
</dbReference>